<dbReference type="EMBL" id="BJUD01000022">
    <property type="protein sequence ID" value="GEK28887.1"/>
    <property type="molecule type" value="Genomic_DNA"/>
</dbReference>
<keyword evidence="3" id="KW-1185">Reference proteome</keyword>
<dbReference type="Proteomes" id="UP000321429">
    <property type="component" value="Unassembled WGS sequence"/>
</dbReference>
<protein>
    <submittedName>
        <fullName evidence="2">Uncharacterized protein</fullName>
    </submittedName>
</protein>
<proteinExistence type="predicted"/>
<dbReference type="PATRIC" id="fig|348151.3.peg.1303"/>
<accession>A0A0R2L5V5</accession>
<dbReference type="Proteomes" id="UP000051139">
    <property type="component" value="Unassembled WGS sequence"/>
</dbReference>
<dbReference type="STRING" id="348151.IV55_GL001272"/>
<dbReference type="EMBL" id="JQCB01000003">
    <property type="protein sequence ID" value="KRN96736.1"/>
    <property type="molecule type" value="Genomic_DNA"/>
</dbReference>
<dbReference type="OrthoDB" id="2300909at2"/>
<evidence type="ECO:0000313" key="1">
    <source>
        <dbReference type="EMBL" id="GEK28887.1"/>
    </source>
</evidence>
<evidence type="ECO:0000313" key="3">
    <source>
        <dbReference type="Proteomes" id="UP000051139"/>
    </source>
</evidence>
<sequence>MAWVVKGDEAGVTNYYFDKLSGRQKVVIGEFAAMFDDPLYHFKSEQEAEMVAINVYYDEEEMNPCEVTDDGIR</sequence>
<organism evidence="2 3">
    <name type="scientific">Furfurilactobacillus siliginis</name>
    <dbReference type="NCBI Taxonomy" id="348151"/>
    <lineage>
        <taxon>Bacteria</taxon>
        <taxon>Bacillati</taxon>
        <taxon>Bacillota</taxon>
        <taxon>Bacilli</taxon>
        <taxon>Lactobacillales</taxon>
        <taxon>Lactobacillaceae</taxon>
        <taxon>Furfurilactobacillus</taxon>
    </lineage>
</organism>
<gene>
    <name evidence="2" type="ORF">IV55_GL001272</name>
    <name evidence="1" type="ORF">LSI01_11980</name>
</gene>
<reference evidence="1 4" key="2">
    <citation type="submission" date="2019-07" db="EMBL/GenBank/DDBJ databases">
        <title>Whole genome shotgun sequence of Lactobacillus siliginis NBRC 101315.</title>
        <authorList>
            <person name="Hosoyama A."/>
            <person name="Uohara A."/>
            <person name="Ohji S."/>
            <person name="Ichikawa N."/>
        </authorList>
    </citation>
    <scope>NUCLEOTIDE SEQUENCE [LARGE SCALE GENOMIC DNA]</scope>
    <source>
        <strain evidence="1 4">NBRC 101315</strain>
    </source>
</reference>
<evidence type="ECO:0000313" key="2">
    <source>
        <dbReference type="EMBL" id="KRN96736.1"/>
    </source>
</evidence>
<reference evidence="2 3" key="1">
    <citation type="journal article" date="2015" name="Genome Announc.">
        <title>Expanding the biotechnology potential of lactobacilli through comparative genomics of 213 strains and associated genera.</title>
        <authorList>
            <person name="Sun Z."/>
            <person name="Harris H.M."/>
            <person name="McCann A."/>
            <person name="Guo C."/>
            <person name="Argimon S."/>
            <person name="Zhang W."/>
            <person name="Yang X."/>
            <person name="Jeffery I.B."/>
            <person name="Cooney J.C."/>
            <person name="Kagawa T.F."/>
            <person name="Liu W."/>
            <person name="Song Y."/>
            <person name="Salvetti E."/>
            <person name="Wrobel A."/>
            <person name="Rasinkangas P."/>
            <person name="Parkhill J."/>
            <person name="Rea M.C."/>
            <person name="O'Sullivan O."/>
            <person name="Ritari J."/>
            <person name="Douillard F.P."/>
            <person name="Paul Ross R."/>
            <person name="Yang R."/>
            <person name="Briner A.E."/>
            <person name="Felis G.E."/>
            <person name="de Vos W.M."/>
            <person name="Barrangou R."/>
            <person name="Klaenhammer T.R."/>
            <person name="Caufield P.W."/>
            <person name="Cui Y."/>
            <person name="Zhang H."/>
            <person name="O'Toole P.W."/>
        </authorList>
    </citation>
    <scope>NUCLEOTIDE SEQUENCE [LARGE SCALE GENOMIC DNA]</scope>
    <source>
        <strain evidence="2 3">DSM 22696</strain>
    </source>
</reference>
<comment type="caution">
    <text evidence="2">The sequence shown here is derived from an EMBL/GenBank/DDBJ whole genome shotgun (WGS) entry which is preliminary data.</text>
</comment>
<evidence type="ECO:0000313" key="4">
    <source>
        <dbReference type="Proteomes" id="UP000321429"/>
    </source>
</evidence>
<dbReference type="AlphaFoldDB" id="A0A0R2L5V5"/>
<dbReference type="RefSeq" id="WP_057809458.1">
    <property type="nucleotide sequence ID" value="NZ_BJUD01000022.1"/>
</dbReference>
<name>A0A0R2L5V5_9LACO</name>